<dbReference type="AlphaFoldDB" id="A0A1B7NMK0"/>
<name>A0A1B7NMK0_9EURO</name>
<dbReference type="STRING" id="1658172.A0A1B7NMK0"/>
<comment type="caution">
    <text evidence="1">The sequence shown here is derived from an EMBL/GenBank/DDBJ whole genome shotgun (WGS) entry which is preliminary data.</text>
</comment>
<proteinExistence type="predicted"/>
<sequence length="68" mass="8161">IVSHLDWNDEALAASYYQELKDEIKDEIARVEQRSFTLTEMIEIAVRIDNRLYEQQLEKKEQYINSVK</sequence>
<dbReference type="Proteomes" id="UP000091918">
    <property type="component" value="Unassembled WGS sequence"/>
</dbReference>
<evidence type="ECO:0000313" key="2">
    <source>
        <dbReference type="Proteomes" id="UP000091918"/>
    </source>
</evidence>
<feature type="non-terminal residue" evidence="1">
    <location>
        <position position="1"/>
    </location>
</feature>
<dbReference type="EMBL" id="LGUA01001833">
    <property type="protein sequence ID" value="OAX77998.1"/>
    <property type="molecule type" value="Genomic_DNA"/>
</dbReference>
<accession>A0A1B7NMK0</accession>
<protein>
    <submittedName>
        <fullName evidence="1">Uncharacterized protein</fullName>
    </submittedName>
</protein>
<keyword evidence="2" id="KW-1185">Reference proteome</keyword>
<gene>
    <name evidence="1" type="ORF">ACJ72_07697</name>
</gene>
<dbReference type="OrthoDB" id="4369586at2759"/>
<reference evidence="1 2" key="1">
    <citation type="submission" date="2015-07" db="EMBL/GenBank/DDBJ databases">
        <title>Emmonsia species relationships and genome sequence.</title>
        <authorList>
            <person name="Cuomo C.A."/>
            <person name="Schwartz I.S."/>
            <person name="Kenyon C."/>
            <person name="de Hoog G.S."/>
            <person name="Govender N.P."/>
            <person name="Botha A."/>
            <person name="Moreno L."/>
            <person name="de Vries M."/>
            <person name="Munoz J.F."/>
            <person name="Stielow J.B."/>
        </authorList>
    </citation>
    <scope>NUCLEOTIDE SEQUENCE [LARGE SCALE GENOMIC DNA]</scope>
    <source>
        <strain evidence="1 2">CBS 136260</strain>
    </source>
</reference>
<evidence type="ECO:0000313" key="1">
    <source>
        <dbReference type="EMBL" id="OAX77998.1"/>
    </source>
</evidence>
<organism evidence="1 2">
    <name type="scientific">Emergomyces africanus</name>
    <dbReference type="NCBI Taxonomy" id="1955775"/>
    <lineage>
        <taxon>Eukaryota</taxon>
        <taxon>Fungi</taxon>
        <taxon>Dikarya</taxon>
        <taxon>Ascomycota</taxon>
        <taxon>Pezizomycotina</taxon>
        <taxon>Eurotiomycetes</taxon>
        <taxon>Eurotiomycetidae</taxon>
        <taxon>Onygenales</taxon>
        <taxon>Ajellomycetaceae</taxon>
        <taxon>Emergomyces</taxon>
    </lineage>
</organism>